<keyword evidence="3" id="KW-0808">Transferase</keyword>
<protein>
    <recommendedName>
        <fullName evidence="1">catechol O-methyltransferase</fullName>
        <ecNumber evidence="1">2.1.1.6</ecNumber>
    </recommendedName>
</protein>
<dbReference type="InterPro" id="IPR029063">
    <property type="entry name" value="SAM-dependent_MTases_sf"/>
</dbReference>
<dbReference type="GO" id="GO:0006584">
    <property type="term" value="P:catecholamine metabolic process"/>
    <property type="evidence" value="ECO:0007669"/>
    <property type="project" value="UniProtKB-KW"/>
</dbReference>
<proteinExistence type="inferred from homology"/>
<keyword evidence="2" id="KW-0489">Methyltransferase</keyword>
<dbReference type="InterPro" id="IPR002935">
    <property type="entry name" value="SAM_O-MeTrfase"/>
</dbReference>
<dbReference type="EC" id="2.1.1.6" evidence="1"/>
<evidence type="ECO:0000256" key="2">
    <source>
        <dbReference type="ARBA" id="ARBA00022603"/>
    </source>
</evidence>
<dbReference type="Proteomes" id="UP000654370">
    <property type="component" value="Unassembled WGS sequence"/>
</dbReference>
<keyword evidence="5" id="KW-0128">Catecholamine metabolism</keyword>
<dbReference type="PANTHER" id="PTHR43836:SF2">
    <property type="entry name" value="CATECHOL O-METHYLTRANSFERASE 1-RELATED"/>
    <property type="match status" value="1"/>
</dbReference>
<gene>
    <name evidence="7" type="ORF">INT43_002077</name>
</gene>
<sequence length="224" mass="25234">MSSRIIPLQNAVKPMVLTAVQYCAEKGNPDSVIQTIYDFAFNYRRIMIVGDSKGAMIDKVLLEHKPKIMYELGCFVGYSAVRFGNLIKQWGGKFYSFEIDEQSVEVSRKIIEHAGLQDTVEVIHGSFDSAIGPFLKEHSDHVGKVDALFIDHWKDQYVPDIKIIESLNIMHPGTAILADNVISPGAPDYIEYIQSKSDQYTHEFLHNDPEKDGGHKDAVLYSLV</sequence>
<organism evidence="7 8">
    <name type="scientific">Mortierella isabellina</name>
    <name type="common">Filamentous fungus</name>
    <name type="synonym">Umbelopsis isabellina</name>
    <dbReference type="NCBI Taxonomy" id="91625"/>
    <lineage>
        <taxon>Eukaryota</taxon>
        <taxon>Fungi</taxon>
        <taxon>Fungi incertae sedis</taxon>
        <taxon>Mucoromycota</taxon>
        <taxon>Mucoromycotina</taxon>
        <taxon>Umbelopsidomycetes</taxon>
        <taxon>Umbelopsidales</taxon>
        <taxon>Umbelopsidaceae</taxon>
        <taxon>Umbelopsis</taxon>
    </lineage>
</organism>
<evidence type="ECO:0000256" key="3">
    <source>
        <dbReference type="ARBA" id="ARBA00022679"/>
    </source>
</evidence>
<dbReference type="GO" id="GO:0032259">
    <property type="term" value="P:methylation"/>
    <property type="evidence" value="ECO:0007669"/>
    <property type="project" value="UniProtKB-KW"/>
</dbReference>
<dbReference type="SUPFAM" id="SSF53335">
    <property type="entry name" value="S-adenosyl-L-methionine-dependent methyltransferases"/>
    <property type="match status" value="1"/>
</dbReference>
<evidence type="ECO:0000256" key="6">
    <source>
        <dbReference type="ARBA" id="ARBA00023453"/>
    </source>
</evidence>
<accession>A0A8H7UF14</accession>
<dbReference type="PANTHER" id="PTHR43836">
    <property type="entry name" value="CATECHOL O-METHYLTRANSFERASE 1-RELATED"/>
    <property type="match status" value="1"/>
</dbReference>
<dbReference type="Pfam" id="PF01596">
    <property type="entry name" value="Methyltransf_3"/>
    <property type="match status" value="1"/>
</dbReference>
<reference evidence="7" key="1">
    <citation type="submission" date="2020-12" db="EMBL/GenBank/DDBJ databases">
        <title>Metabolic potential, ecology and presence of endohyphal bacteria is reflected in genomic diversity of Mucoromycotina.</title>
        <authorList>
            <person name="Muszewska A."/>
            <person name="Okrasinska A."/>
            <person name="Steczkiewicz K."/>
            <person name="Drgas O."/>
            <person name="Orlowska M."/>
            <person name="Perlinska-Lenart U."/>
            <person name="Aleksandrzak-Piekarczyk T."/>
            <person name="Szatraj K."/>
            <person name="Zielenkiewicz U."/>
            <person name="Pilsyk S."/>
            <person name="Malc E."/>
            <person name="Mieczkowski P."/>
            <person name="Kruszewska J.S."/>
            <person name="Biernat P."/>
            <person name="Pawlowska J."/>
        </authorList>
    </citation>
    <scope>NUCLEOTIDE SEQUENCE</scope>
    <source>
        <strain evidence="7">WA0000067209</strain>
    </source>
</reference>
<dbReference type="PROSITE" id="PS51682">
    <property type="entry name" value="SAM_OMT_I"/>
    <property type="match status" value="1"/>
</dbReference>
<dbReference type="AlphaFoldDB" id="A0A8H7UF14"/>
<dbReference type="OrthoDB" id="10251242at2759"/>
<feature type="non-terminal residue" evidence="7">
    <location>
        <position position="1"/>
    </location>
</feature>
<keyword evidence="4" id="KW-0949">S-adenosyl-L-methionine</keyword>
<dbReference type="Gene3D" id="3.40.50.150">
    <property type="entry name" value="Vaccinia Virus protein VP39"/>
    <property type="match status" value="1"/>
</dbReference>
<evidence type="ECO:0000313" key="7">
    <source>
        <dbReference type="EMBL" id="KAG2179227.1"/>
    </source>
</evidence>
<evidence type="ECO:0000313" key="8">
    <source>
        <dbReference type="Proteomes" id="UP000654370"/>
    </source>
</evidence>
<dbReference type="EMBL" id="JAEPQZ010000007">
    <property type="protein sequence ID" value="KAG2179227.1"/>
    <property type="molecule type" value="Genomic_DNA"/>
</dbReference>
<dbReference type="GO" id="GO:0016206">
    <property type="term" value="F:catechol O-methyltransferase activity"/>
    <property type="evidence" value="ECO:0007669"/>
    <property type="project" value="UniProtKB-EC"/>
</dbReference>
<comment type="similarity">
    <text evidence="6">Belongs to the class I-like SAM-binding methyltransferase superfamily. Cation-dependent O-methyltransferase family.</text>
</comment>
<keyword evidence="8" id="KW-1185">Reference proteome</keyword>
<evidence type="ECO:0000256" key="1">
    <source>
        <dbReference type="ARBA" id="ARBA00012880"/>
    </source>
</evidence>
<comment type="caution">
    <text evidence="7">The sequence shown here is derived from an EMBL/GenBank/DDBJ whole genome shotgun (WGS) entry which is preliminary data.</text>
</comment>
<evidence type="ECO:0000256" key="5">
    <source>
        <dbReference type="ARBA" id="ARBA00022939"/>
    </source>
</evidence>
<evidence type="ECO:0000256" key="4">
    <source>
        <dbReference type="ARBA" id="ARBA00022691"/>
    </source>
</evidence>
<name>A0A8H7UF14_MORIS</name>